<dbReference type="Proteomes" id="UP000317650">
    <property type="component" value="Chromosome 4"/>
</dbReference>
<keyword evidence="2" id="KW-1185">Reference proteome</keyword>
<accession>A0A4S8KC68</accession>
<evidence type="ECO:0000313" key="1">
    <source>
        <dbReference type="EMBL" id="THU72720.1"/>
    </source>
</evidence>
<dbReference type="EMBL" id="PYDT01000001">
    <property type="protein sequence ID" value="THU72720.1"/>
    <property type="molecule type" value="Genomic_DNA"/>
</dbReference>
<protein>
    <submittedName>
        <fullName evidence="1">Uncharacterized protein</fullName>
    </submittedName>
</protein>
<evidence type="ECO:0000313" key="2">
    <source>
        <dbReference type="Proteomes" id="UP000317650"/>
    </source>
</evidence>
<name>A0A4S8KC68_MUSBA</name>
<sequence length="65" mass="7100">MLLPLLGCDEEKAFSTVIVGFLFGSGDMNILANEGPMEESLLTRCYSFQVCLRIGSKNEVGRPDS</sequence>
<gene>
    <name evidence="1" type="ORF">C4D60_Mb04t15140</name>
</gene>
<proteinExistence type="predicted"/>
<reference evidence="1 2" key="1">
    <citation type="journal article" date="2019" name="Nat. Plants">
        <title>Genome sequencing of Musa balbisiana reveals subgenome evolution and function divergence in polyploid bananas.</title>
        <authorList>
            <person name="Yao X."/>
        </authorList>
    </citation>
    <scope>NUCLEOTIDE SEQUENCE [LARGE SCALE GENOMIC DNA]</scope>
    <source>
        <strain evidence="2">cv. DH-PKW</strain>
        <tissue evidence="1">Leaves</tissue>
    </source>
</reference>
<organism evidence="1 2">
    <name type="scientific">Musa balbisiana</name>
    <name type="common">Banana</name>
    <dbReference type="NCBI Taxonomy" id="52838"/>
    <lineage>
        <taxon>Eukaryota</taxon>
        <taxon>Viridiplantae</taxon>
        <taxon>Streptophyta</taxon>
        <taxon>Embryophyta</taxon>
        <taxon>Tracheophyta</taxon>
        <taxon>Spermatophyta</taxon>
        <taxon>Magnoliopsida</taxon>
        <taxon>Liliopsida</taxon>
        <taxon>Zingiberales</taxon>
        <taxon>Musaceae</taxon>
        <taxon>Musa</taxon>
    </lineage>
</organism>
<comment type="caution">
    <text evidence="1">The sequence shown here is derived from an EMBL/GenBank/DDBJ whole genome shotgun (WGS) entry which is preliminary data.</text>
</comment>
<dbReference type="AlphaFoldDB" id="A0A4S8KC68"/>